<name>A0A1R2CFT8_9CILI</name>
<keyword evidence="1" id="KW-0175">Coiled coil</keyword>
<gene>
    <name evidence="2" type="ORF">SteCoe_10361</name>
</gene>
<evidence type="ECO:0000256" key="1">
    <source>
        <dbReference type="SAM" id="Coils"/>
    </source>
</evidence>
<accession>A0A1R2CFT8</accession>
<comment type="caution">
    <text evidence="2">The sequence shown here is derived from an EMBL/GenBank/DDBJ whole genome shotgun (WGS) entry which is preliminary data.</text>
</comment>
<feature type="coiled-coil region" evidence="1">
    <location>
        <begin position="396"/>
        <end position="437"/>
    </location>
</feature>
<dbReference type="Proteomes" id="UP000187209">
    <property type="component" value="Unassembled WGS sequence"/>
</dbReference>
<reference evidence="2 3" key="1">
    <citation type="submission" date="2016-11" db="EMBL/GenBank/DDBJ databases">
        <title>The macronuclear genome of Stentor coeruleus: a giant cell with tiny introns.</title>
        <authorList>
            <person name="Slabodnick M."/>
            <person name="Ruby J.G."/>
            <person name="Reiff S.B."/>
            <person name="Swart E.C."/>
            <person name="Gosai S."/>
            <person name="Prabakaran S."/>
            <person name="Witkowska E."/>
            <person name="Larue G.E."/>
            <person name="Fisher S."/>
            <person name="Freeman R.M."/>
            <person name="Gunawardena J."/>
            <person name="Chu W."/>
            <person name="Stover N.A."/>
            <person name="Gregory B.D."/>
            <person name="Nowacki M."/>
            <person name="Derisi J."/>
            <person name="Roy S.W."/>
            <person name="Marshall W.F."/>
            <person name="Sood P."/>
        </authorList>
    </citation>
    <scope>NUCLEOTIDE SEQUENCE [LARGE SCALE GENOMIC DNA]</scope>
    <source>
        <strain evidence="2">WM001</strain>
    </source>
</reference>
<evidence type="ECO:0000313" key="2">
    <source>
        <dbReference type="EMBL" id="OMJ87874.1"/>
    </source>
</evidence>
<keyword evidence="3" id="KW-1185">Reference proteome</keyword>
<evidence type="ECO:0000313" key="3">
    <source>
        <dbReference type="Proteomes" id="UP000187209"/>
    </source>
</evidence>
<dbReference type="AlphaFoldDB" id="A0A1R2CFT8"/>
<organism evidence="2 3">
    <name type="scientific">Stentor coeruleus</name>
    <dbReference type="NCBI Taxonomy" id="5963"/>
    <lineage>
        <taxon>Eukaryota</taxon>
        <taxon>Sar</taxon>
        <taxon>Alveolata</taxon>
        <taxon>Ciliophora</taxon>
        <taxon>Postciliodesmatophora</taxon>
        <taxon>Heterotrichea</taxon>
        <taxon>Heterotrichida</taxon>
        <taxon>Stentoridae</taxon>
        <taxon>Stentor</taxon>
    </lineage>
</organism>
<dbReference type="EMBL" id="MPUH01000166">
    <property type="protein sequence ID" value="OMJ87874.1"/>
    <property type="molecule type" value="Genomic_DNA"/>
</dbReference>
<feature type="coiled-coil region" evidence="1">
    <location>
        <begin position="170"/>
        <end position="350"/>
    </location>
</feature>
<proteinExistence type="predicted"/>
<sequence>MDRKIEYNDALTGEKNIESFCEMVKSLANTFPGIDMMMMQVLEKQEKSEKCYQKALEIIGIMLTQVSSCWNTDGEGLDGNMMIFNLQSLIRSLQEIDKDLYAGFIKSLNFVGTLKYILHDFAEKKNAVQSDFCDKELDLGKIYQKNSIGNGLEGEIMEKDMKIDYLTQKIKVQMEAYENLAKQLLSLESKNLEQSTQESKMVEKINILTENLKKQEQMIAKKFENSLESKDYTILELKNQISTLNKQFKESKKKYEQEIKDLDDEITTEKNRNYDLMQKILTGDKEKMSINDKIRELNTDILEKETFIQELEEDHKLEIDHIKTQFYNRINKLQKDLHDQKMKNTEIEEILGSKRPSIIDIRDSLFNEISDFPELPTNQASLIHSISNMSTDYSVLEELTSKLKDSEVSQMSLNQKIEQLESKLQECIKVNNSLKCQLNNVIIENKLMSKELDLFKSKTCDSSERNSVMILQAEISSKNVTISAYTKGQSID</sequence>
<protein>
    <submittedName>
        <fullName evidence="2">Uncharacterized protein</fullName>
    </submittedName>
</protein>